<evidence type="ECO:0000313" key="3">
    <source>
        <dbReference type="EMBL" id="KAF4964723.1"/>
    </source>
</evidence>
<reference evidence="3" key="1">
    <citation type="journal article" date="2020" name="BMC Genomics">
        <title>Correction to: Identification and distribution of gene clusters required for synthesis of sphingolipid metabolism inhibitors in diverse species of the filamentous fungus Fusarium.</title>
        <authorList>
            <person name="Kim H.S."/>
            <person name="Lohmar J.M."/>
            <person name="Busman M."/>
            <person name="Brown D.W."/>
            <person name="Naumann T.A."/>
            <person name="Divon H.H."/>
            <person name="Lysoe E."/>
            <person name="Uhlig S."/>
            <person name="Proctor R.H."/>
        </authorList>
    </citation>
    <scope>NUCLEOTIDE SEQUENCE</scope>
    <source>
        <strain evidence="3">NRRL 20472</strain>
    </source>
</reference>
<evidence type="ECO:0000256" key="2">
    <source>
        <dbReference type="SAM" id="SignalP"/>
    </source>
</evidence>
<feature type="compositionally biased region" description="Basic and acidic residues" evidence="1">
    <location>
        <begin position="224"/>
        <end position="236"/>
    </location>
</feature>
<gene>
    <name evidence="3" type="ORF">FSARC_7384</name>
</gene>
<name>A0A8H4TV42_9HYPO</name>
<accession>A0A8H4TV42</accession>
<keyword evidence="2" id="KW-0732">Signal</keyword>
<dbReference type="Proteomes" id="UP000622797">
    <property type="component" value="Unassembled WGS sequence"/>
</dbReference>
<sequence length="376" mass="41051">MKILIFLFHISTVYGTCNWYYGQWQPDPGQCFELVMNELGISRQLVQYMNPGRNIDIVSDDEIYNVPFSIGALKSAKWTTDCPPRLVLQRGAICEDGANKNSRVSHSGQKSTTAEAVSTTTDASKSGPQSIHTADSTLKEDDTPSTTSKRTKGTGKGTERTSDGDTSEAAVSTSTGSRRATKPVVTTVNSVPTDDTSTKSKNGSKYTTSNSGISSFHTIPTTTTKEETDTPSHTHSTDQITTISTVKTRTTPVPSISKTTSETASQESWQSYGLRLPTCLYDKSLMGRGQKNFLVMLSIAGGFCNKSYVHQKVMKAGDECIIYNIEDGINYELKICPTKGCPAGGQVMSSPLKDKRITCTHIFAYHIWGFCEHLRP</sequence>
<keyword evidence="4" id="KW-1185">Reference proteome</keyword>
<comment type="caution">
    <text evidence="3">The sequence shown here is derived from an EMBL/GenBank/DDBJ whole genome shotgun (WGS) entry which is preliminary data.</text>
</comment>
<evidence type="ECO:0000256" key="1">
    <source>
        <dbReference type="SAM" id="MobiDB-lite"/>
    </source>
</evidence>
<feature type="region of interest" description="Disordered" evidence="1">
    <location>
        <begin position="98"/>
        <end position="240"/>
    </location>
</feature>
<dbReference type="AlphaFoldDB" id="A0A8H4TV42"/>
<feature type="chain" id="PRO_5034097608" evidence="2">
    <location>
        <begin position="16"/>
        <end position="376"/>
    </location>
</feature>
<dbReference type="EMBL" id="JABEXW010000392">
    <property type="protein sequence ID" value="KAF4964723.1"/>
    <property type="molecule type" value="Genomic_DNA"/>
</dbReference>
<organism evidence="3 4">
    <name type="scientific">Fusarium sarcochroum</name>
    <dbReference type="NCBI Taxonomy" id="1208366"/>
    <lineage>
        <taxon>Eukaryota</taxon>
        <taxon>Fungi</taxon>
        <taxon>Dikarya</taxon>
        <taxon>Ascomycota</taxon>
        <taxon>Pezizomycotina</taxon>
        <taxon>Sordariomycetes</taxon>
        <taxon>Hypocreomycetidae</taxon>
        <taxon>Hypocreales</taxon>
        <taxon>Nectriaceae</taxon>
        <taxon>Fusarium</taxon>
        <taxon>Fusarium lateritium species complex</taxon>
    </lineage>
</organism>
<evidence type="ECO:0000313" key="4">
    <source>
        <dbReference type="Proteomes" id="UP000622797"/>
    </source>
</evidence>
<feature type="compositionally biased region" description="Polar residues" evidence="1">
    <location>
        <begin position="99"/>
        <end position="136"/>
    </location>
</feature>
<reference evidence="3" key="2">
    <citation type="submission" date="2020-05" db="EMBL/GenBank/DDBJ databases">
        <authorList>
            <person name="Kim H.-S."/>
            <person name="Proctor R.H."/>
            <person name="Brown D.W."/>
        </authorList>
    </citation>
    <scope>NUCLEOTIDE SEQUENCE</scope>
    <source>
        <strain evidence="3">NRRL 20472</strain>
    </source>
</reference>
<protein>
    <submittedName>
        <fullName evidence="3">Uncharacterized protein</fullName>
    </submittedName>
</protein>
<feature type="compositionally biased region" description="Polar residues" evidence="1">
    <location>
        <begin position="169"/>
        <end position="216"/>
    </location>
</feature>
<feature type="signal peptide" evidence="2">
    <location>
        <begin position="1"/>
        <end position="15"/>
    </location>
</feature>
<dbReference type="OrthoDB" id="1896086at2759"/>
<proteinExistence type="predicted"/>